<dbReference type="OrthoDB" id="9781469at2"/>
<comment type="subcellular location">
    <subcellularLocation>
        <location evidence="1">Cell membrane</location>
        <topology evidence="1">Multi-pass membrane protein</topology>
    </subcellularLocation>
</comment>
<dbReference type="CDD" id="cd17321">
    <property type="entry name" value="MFS_MMR_MDR_like"/>
    <property type="match status" value="1"/>
</dbReference>
<evidence type="ECO:0000256" key="1">
    <source>
        <dbReference type="ARBA" id="ARBA00004651"/>
    </source>
</evidence>
<keyword evidence="2" id="KW-0813">Transport</keyword>
<feature type="transmembrane region" description="Helical" evidence="7">
    <location>
        <begin position="133"/>
        <end position="156"/>
    </location>
</feature>
<dbReference type="InterPro" id="IPR005829">
    <property type="entry name" value="Sugar_transporter_CS"/>
</dbReference>
<gene>
    <name evidence="9" type="ORF">FRX94_06300</name>
</gene>
<dbReference type="SUPFAM" id="SSF103473">
    <property type="entry name" value="MFS general substrate transporter"/>
    <property type="match status" value="1"/>
</dbReference>
<evidence type="ECO:0000313" key="10">
    <source>
        <dbReference type="Proteomes" id="UP000320791"/>
    </source>
</evidence>
<keyword evidence="6 7" id="KW-0472">Membrane</keyword>
<feature type="domain" description="Major facilitator superfamily (MFS) profile" evidence="8">
    <location>
        <begin position="9"/>
        <end position="495"/>
    </location>
</feature>
<dbReference type="PROSITE" id="PS00216">
    <property type="entry name" value="SUGAR_TRANSPORT_1"/>
    <property type="match status" value="1"/>
</dbReference>
<dbReference type="Proteomes" id="UP000320791">
    <property type="component" value="Unassembled WGS sequence"/>
</dbReference>
<feature type="transmembrane region" description="Helical" evidence="7">
    <location>
        <begin position="75"/>
        <end position="94"/>
    </location>
</feature>
<dbReference type="GO" id="GO:0005886">
    <property type="term" value="C:plasma membrane"/>
    <property type="evidence" value="ECO:0007669"/>
    <property type="project" value="UniProtKB-SubCell"/>
</dbReference>
<feature type="transmembrane region" description="Helical" evidence="7">
    <location>
        <begin position="162"/>
        <end position="183"/>
    </location>
</feature>
<dbReference type="PANTHER" id="PTHR42718">
    <property type="entry name" value="MAJOR FACILITATOR SUPERFAMILY MULTIDRUG TRANSPORTER MFSC"/>
    <property type="match status" value="1"/>
</dbReference>
<organism evidence="9 10">
    <name type="scientific">Corynebacterium canis</name>
    <dbReference type="NCBI Taxonomy" id="679663"/>
    <lineage>
        <taxon>Bacteria</taxon>
        <taxon>Bacillati</taxon>
        <taxon>Actinomycetota</taxon>
        <taxon>Actinomycetes</taxon>
        <taxon>Mycobacteriales</taxon>
        <taxon>Corynebacteriaceae</taxon>
        <taxon>Corynebacterium</taxon>
    </lineage>
</organism>
<feature type="transmembrane region" description="Helical" evidence="7">
    <location>
        <begin position="329"/>
        <end position="348"/>
    </location>
</feature>
<evidence type="ECO:0000256" key="7">
    <source>
        <dbReference type="SAM" id="Phobius"/>
    </source>
</evidence>
<reference evidence="9 10" key="1">
    <citation type="submission" date="2019-08" db="EMBL/GenBank/DDBJ databases">
        <authorList>
            <person name="Lei W."/>
        </authorList>
    </citation>
    <scope>NUCLEOTIDE SEQUENCE [LARGE SCALE GENOMIC DNA]</scope>
    <source>
        <strain evidence="9 10">CCUG 58627</strain>
    </source>
</reference>
<keyword evidence="4 7" id="KW-0812">Transmembrane</keyword>
<dbReference type="Gene3D" id="1.20.1720.10">
    <property type="entry name" value="Multidrug resistance protein D"/>
    <property type="match status" value="1"/>
</dbReference>
<evidence type="ECO:0000256" key="5">
    <source>
        <dbReference type="ARBA" id="ARBA00022989"/>
    </source>
</evidence>
<evidence type="ECO:0000259" key="8">
    <source>
        <dbReference type="PROSITE" id="PS50850"/>
    </source>
</evidence>
<evidence type="ECO:0000256" key="6">
    <source>
        <dbReference type="ARBA" id="ARBA00023136"/>
    </source>
</evidence>
<dbReference type="Gene3D" id="1.20.1250.20">
    <property type="entry name" value="MFS general substrate transporter like domains"/>
    <property type="match status" value="1"/>
</dbReference>
<dbReference type="InterPro" id="IPR011701">
    <property type="entry name" value="MFS"/>
</dbReference>
<dbReference type="GO" id="GO:0022857">
    <property type="term" value="F:transmembrane transporter activity"/>
    <property type="evidence" value="ECO:0007669"/>
    <property type="project" value="InterPro"/>
</dbReference>
<dbReference type="Pfam" id="PF07690">
    <property type="entry name" value="MFS_1"/>
    <property type="match status" value="1"/>
</dbReference>
<dbReference type="PANTHER" id="PTHR42718:SF47">
    <property type="entry name" value="METHYL VIOLOGEN RESISTANCE PROTEIN SMVA"/>
    <property type="match status" value="1"/>
</dbReference>
<feature type="transmembrane region" description="Helical" evidence="7">
    <location>
        <begin position="469"/>
        <end position="491"/>
    </location>
</feature>
<keyword evidence="3" id="KW-1003">Cell membrane</keyword>
<feature type="transmembrane region" description="Helical" evidence="7">
    <location>
        <begin position="100"/>
        <end position="121"/>
    </location>
</feature>
<comment type="caution">
    <text evidence="9">The sequence shown here is derived from an EMBL/GenBank/DDBJ whole genome shotgun (WGS) entry which is preliminary data.</text>
</comment>
<dbReference type="InterPro" id="IPR036259">
    <property type="entry name" value="MFS_trans_sf"/>
</dbReference>
<proteinExistence type="predicted"/>
<evidence type="ECO:0000256" key="3">
    <source>
        <dbReference type="ARBA" id="ARBA00022475"/>
    </source>
</evidence>
<keyword evidence="10" id="KW-1185">Reference proteome</keyword>
<feature type="transmembrane region" description="Helical" evidence="7">
    <location>
        <begin position="46"/>
        <end position="63"/>
    </location>
</feature>
<name>A0A5C5UJU7_9CORY</name>
<feature type="transmembrane region" description="Helical" evidence="7">
    <location>
        <begin position="7"/>
        <end position="34"/>
    </location>
</feature>
<evidence type="ECO:0000256" key="2">
    <source>
        <dbReference type="ARBA" id="ARBA00022448"/>
    </source>
</evidence>
<evidence type="ECO:0000256" key="4">
    <source>
        <dbReference type="ARBA" id="ARBA00022692"/>
    </source>
</evidence>
<dbReference type="InterPro" id="IPR020846">
    <property type="entry name" value="MFS_dom"/>
</dbReference>
<accession>A0A5C5UJU7</accession>
<evidence type="ECO:0000313" key="9">
    <source>
        <dbReference type="EMBL" id="TWT25620.1"/>
    </source>
</evidence>
<feature type="transmembrane region" description="Helical" evidence="7">
    <location>
        <begin position="267"/>
        <end position="287"/>
    </location>
</feature>
<feature type="transmembrane region" description="Helical" evidence="7">
    <location>
        <begin position="299"/>
        <end position="317"/>
    </location>
</feature>
<keyword evidence="5 7" id="KW-1133">Transmembrane helix</keyword>
<protein>
    <submittedName>
        <fullName evidence="9">MFS transporter</fullName>
    </submittedName>
</protein>
<feature type="transmembrane region" description="Helical" evidence="7">
    <location>
        <begin position="226"/>
        <end position="246"/>
    </location>
</feature>
<feature type="transmembrane region" description="Helical" evidence="7">
    <location>
        <begin position="195"/>
        <end position="214"/>
    </location>
</feature>
<dbReference type="PROSITE" id="PS50850">
    <property type="entry name" value="MFS"/>
    <property type="match status" value="1"/>
</dbReference>
<dbReference type="AlphaFoldDB" id="A0A5C5UJU7"/>
<feature type="transmembrane region" description="Helical" evidence="7">
    <location>
        <begin position="354"/>
        <end position="378"/>
    </location>
</feature>
<feature type="transmembrane region" description="Helical" evidence="7">
    <location>
        <begin position="399"/>
        <end position="419"/>
    </location>
</feature>
<dbReference type="EMBL" id="VOHM01000011">
    <property type="protein sequence ID" value="TWT25620.1"/>
    <property type="molecule type" value="Genomic_DNA"/>
</dbReference>
<sequence length="501" mass="52455">MTKRQRWAALGLLSTGLLLVVMDMTILIMALPSLIADLQPTAAEQLWIVDIYGLFLAGLLIPMSALADRYGRRKFLLIGFGLFGAVSALVLVANAPIAVIALRAALGAAGAMTMPTTLSMVRSIFRDPEERARALAIWSVVAGIGAIIGPVVGGALLEVFHWHAAFLINVPFAAVIIIVGGMLLPEVKDPNPPKWDFLAIVLSIAGMVTLVWGIKELAKHDWVGSLEWAKLAVGIALMGLFVWRCLTQKDPLLDVRLFRSKPFTAGTIAAFFISFALGGNLLLVAQWLQVVGGYSPIKAGLALLPLALGSMVSAPFAPDLAKRIGARTVLAGGLATAALGMLLLGLAVDFTSYWQFIAPMALVGVGMGALAISSVIIMGSTPTAKAGNAAAIEESMYDLGEVFGVAMLGSVAAVVYRGALQIEEFTNAGIDAAAAAYANESLVGALAVAEQYGLPELATRATTAFNNGLAQAACTGGIMLVIVSLVAYWLVAKKFDLSAEH</sequence>